<organism evidence="1 2">
    <name type="scientific">Ureaplasma urealyticum serovar 8 str. ATCC 27618</name>
    <dbReference type="NCBI Taxonomy" id="626095"/>
    <lineage>
        <taxon>Bacteria</taxon>
        <taxon>Bacillati</taxon>
        <taxon>Mycoplasmatota</taxon>
        <taxon>Mycoplasmoidales</taxon>
        <taxon>Mycoplasmoidaceae</taxon>
        <taxon>Ureaplasma</taxon>
    </lineage>
</organism>
<gene>
    <name evidence="1" type="ORF">UUR8_0557</name>
</gene>
<dbReference type="EMBL" id="AAYN02000002">
    <property type="protein sequence ID" value="EEH01200.1"/>
    <property type="molecule type" value="Genomic_DNA"/>
</dbReference>
<reference evidence="1" key="2">
    <citation type="submission" date="2009-03" db="EMBL/GenBank/DDBJ databases">
        <title>Genome sequence of Ureaplasma urealyticum serovar 8 str. ATCC 27618.</title>
        <authorList>
            <person name="Methe B.A."/>
            <person name="Glass J."/>
            <person name="White K."/>
            <person name="Shrivastava S."/>
        </authorList>
    </citation>
    <scope>NUCLEOTIDE SEQUENCE [LARGE SCALE GENOMIC DNA]</scope>
    <source>
        <strain evidence="1">ATCC 27618</strain>
    </source>
</reference>
<sequence length="53" mass="6268">MESYPKTTIDVDPQTKRPICEVKLFVMSIDYPWLVNKKARFVFLYKTANGKEK</sequence>
<comment type="caution">
    <text evidence="1">The sequence shown here is derived from an EMBL/GenBank/DDBJ whole genome shotgun (WGS) entry which is preliminary data.</text>
</comment>
<keyword evidence="2" id="KW-1185">Reference proteome</keyword>
<proteinExistence type="predicted"/>
<evidence type="ECO:0000313" key="2">
    <source>
        <dbReference type="Proteomes" id="UP000003139"/>
    </source>
</evidence>
<name>A0ABM9XJ90_UREUR</name>
<protein>
    <submittedName>
        <fullName evidence="1">Uncharacterized protein</fullName>
    </submittedName>
</protein>
<reference evidence="1" key="1">
    <citation type="submission" date="2007-03" db="EMBL/GenBank/DDBJ databases">
        <authorList>
            <person name="Methe B."/>
        </authorList>
    </citation>
    <scope>NUCLEOTIDE SEQUENCE</scope>
    <source>
        <strain evidence="1">ATCC 27618</strain>
    </source>
</reference>
<dbReference type="Proteomes" id="UP000003139">
    <property type="component" value="Unassembled WGS sequence"/>
</dbReference>
<evidence type="ECO:0000313" key="1">
    <source>
        <dbReference type="EMBL" id="EEH01200.1"/>
    </source>
</evidence>
<accession>A0ABM9XJ90</accession>